<dbReference type="EMBL" id="JANUGU010000011">
    <property type="protein sequence ID" value="MCS0660921.1"/>
    <property type="molecule type" value="Genomic_DNA"/>
</dbReference>
<dbReference type="RefSeq" id="WP_258814116.1">
    <property type="nucleotide sequence ID" value="NZ_JANUGU010000011.1"/>
</dbReference>
<accession>A0ABT2D571</accession>
<evidence type="ECO:0000313" key="3">
    <source>
        <dbReference type="Proteomes" id="UP001204621"/>
    </source>
</evidence>
<comment type="caution">
    <text evidence="2">The sequence shown here is derived from an EMBL/GenBank/DDBJ whole genome shotgun (WGS) entry which is preliminary data.</text>
</comment>
<keyword evidence="3" id="KW-1185">Reference proteome</keyword>
<gene>
    <name evidence="2" type="ORF">NX778_22875</name>
</gene>
<feature type="signal peptide" evidence="1">
    <location>
        <begin position="1"/>
        <end position="20"/>
    </location>
</feature>
<evidence type="ECO:0008006" key="4">
    <source>
        <dbReference type="Google" id="ProtNLM"/>
    </source>
</evidence>
<reference evidence="2 3" key="1">
    <citation type="submission" date="2022-08" db="EMBL/GenBank/DDBJ databases">
        <title>Reclassification of Massilia species as members of the genera Telluria, Duganella, Pseudoduganella, Mokoshia gen. nov. and Zemynaea gen. nov. using orthogonal and non-orthogonal genome-based approaches.</title>
        <authorList>
            <person name="Bowman J.P."/>
        </authorList>
    </citation>
    <scope>NUCLEOTIDE SEQUENCE [LARGE SCALE GENOMIC DNA]</scope>
    <source>
        <strain evidence="2 3">JCM 31606</strain>
    </source>
</reference>
<evidence type="ECO:0000313" key="2">
    <source>
        <dbReference type="EMBL" id="MCS0660921.1"/>
    </source>
</evidence>
<evidence type="ECO:0000256" key="1">
    <source>
        <dbReference type="SAM" id="SignalP"/>
    </source>
</evidence>
<sequence length="114" mass="12889">MMRRALLLAIGLLLSQPSFADPVPVPDSKSSYVGEWKGEGFLLTIQQNGKIHYKRNRRDFNADVNIELQSFNGDNFEAGVPYVHTTFVVSKPPHLDKGKWKMTVDGVELTKEKQ</sequence>
<dbReference type="Proteomes" id="UP001204621">
    <property type="component" value="Unassembled WGS sequence"/>
</dbReference>
<organism evidence="2 3">
    <name type="scientific">Massilia terrae</name>
    <dbReference type="NCBI Taxonomy" id="1811224"/>
    <lineage>
        <taxon>Bacteria</taxon>
        <taxon>Pseudomonadati</taxon>
        <taxon>Pseudomonadota</taxon>
        <taxon>Betaproteobacteria</taxon>
        <taxon>Burkholderiales</taxon>
        <taxon>Oxalobacteraceae</taxon>
        <taxon>Telluria group</taxon>
        <taxon>Massilia</taxon>
    </lineage>
</organism>
<feature type="chain" id="PRO_5045406080" description="DUF1080 domain-containing protein" evidence="1">
    <location>
        <begin position="21"/>
        <end position="114"/>
    </location>
</feature>
<proteinExistence type="predicted"/>
<protein>
    <recommendedName>
        <fullName evidence="4">DUF1080 domain-containing protein</fullName>
    </recommendedName>
</protein>
<name>A0ABT2D571_9BURK</name>
<keyword evidence="1" id="KW-0732">Signal</keyword>